<organism evidence="3 4">
    <name type="scientific">Tolypocladium capitatum</name>
    <dbReference type="NCBI Taxonomy" id="45235"/>
    <lineage>
        <taxon>Eukaryota</taxon>
        <taxon>Fungi</taxon>
        <taxon>Dikarya</taxon>
        <taxon>Ascomycota</taxon>
        <taxon>Pezizomycotina</taxon>
        <taxon>Sordariomycetes</taxon>
        <taxon>Hypocreomycetidae</taxon>
        <taxon>Hypocreales</taxon>
        <taxon>Ophiocordycipitaceae</taxon>
        <taxon>Tolypocladium</taxon>
    </lineage>
</organism>
<gene>
    <name evidence="3" type="ORF">TCAP_05693</name>
</gene>
<dbReference type="InterPro" id="IPR023214">
    <property type="entry name" value="HAD_sf"/>
</dbReference>
<evidence type="ECO:0000313" key="3">
    <source>
        <dbReference type="EMBL" id="PNY24370.1"/>
    </source>
</evidence>
<dbReference type="InterPro" id="IPR006328">
    <property type="entry name" value="2-HAD"/>
</dbReference>
<keyword evidence="2" id="KW-0378">Hydrolase</keyword>
<proteinExistence type="inferred from homology"/>
<dbReference type="Proteomes" id="UP000236621">
    <property type="component" value="Unassembled WGS sequence"/>
</dbReference>
<accession>A0A2K3Q9Y6</accession>
<evidence type="ECO:0000313" key="4">
    <source>
        <dbReference type="Proteomes" id="UP000236621"/>
    </source>
</evidence>
<dbReference type="EMBL" id="NRSZ01000904">
    <property type="protein sequence ID" value="PNY24370.1"/>
    <property type="molecule type" value="Genomic_DNA"/>
</dbReference>
<dbReference type="Gene3D" id="1.10.150.240">
    <property type="entry name" value="Putative phosphatase, domain 2"/>
    <property type="match status" value="1"/>
</dbReference>
<dbReference type="InterPro" id="IPR051540">
    <property type="entry name" value="S-2-haloacid_dehalogenase"/>
</dbReference>
<dbReference type="PANTHER" id="PTHR43316:SF3">
    <property type="entry name" value="HALOACID DEHALOGENASE, TYPE II (AFU_ORTHOLOGUE AFUA_2G07750)-RELATED"/>
    <property type="match status" value="1"/>
</dbReference>
<dbReference type="SUPFAM" id="SSF56784">
    <property type="entry name" value="HAD-like"/>
    <property type="match status" value="1"/>
</dbReference>
<comment type="caution">
    <text evidence="3">The sequence shown here is derived from an EMBL/GenBank/DDBJ whole genome shotgun (WGS) entry which is preliminary data.</text>
</comment>
<dbReference type="NCBIfam" id="TIGR01493">
    <property type="entry name" value="HAD-SF-IA-v2"/>
    <property type="match status" value="1"/>
</dbReference>
<evidence type="ECO:0000256" key="2">
    <source>
        <dbReference type="ARBA" id="ARBA00022801"/>
    </source>
</evidence>
<dbReference type="Pfam" id="PF00702">
    <property type="entry name" value="Hydrolase"/>
    <property type="match status" value="1"/>
</dbReference>
<name>A0A2K3Q9Y6_9HYPO</name>
<dbReference type="GO" id="GO:0016791">
    <property type="term" value="F:phosphatase activity"/>
    <property type="evidence" value="ECO:0007669"/>
    <property type="project" value="UniProtKB-ARBA"/>
</dbReference>
<reference evidence="3 4" key="1">
    <citation type="submission" date="2017-08" db="EMBL/GenBank/DDBJ databases">
        <title>Harnessing the power of phylogenomics to disentangle the directionality and signatures of interkingdom host jumping in the parasitic fungal genus Tolypocladium.</title>
        <authorList>
            <person name="Quandt C.A."/>
            <person name="Patterson W."/>
            <person name="Spatafora J.W."/>
        </authorList>
    </citation>
    <scope>NUCLEOTIDE SEQUENCE [LARGE SCALE GENOMIC DNA]</scope>
    <source>
        <strain evidence="3 4">CBS 113982</strain>
    </source>
</reference>
<dbReference type="NCBIfam" id="TIGR01428">
    <property type="entry name" value="HAD_type_II"/>
    <property type="match status" value="1"/>
</dbReference>
<evidence type="ECO:0008006" key="5">
    <source>
        <dbReference type="Google" id="ProtNLM"/>
    </source>
</evidence>
<dbReference type="GO" id="GO:0019120">
    <property type="term" value="F:hydrolase activity, acting on acid halide bonds, in C-halide compounds"/>
    <property type="evidence" value="ECO:0007669"/>
    <property type="project" value="InterPro"/>
</dbReference>
<protein>
    <recommendedName>
        <fullName evidence="5">Haloacid dehalogenase</fullName>
    </recommendedName>
</protein>
<dbReference type="PRINTS" id="PR00413">
    <property type="entry name" value="HADHALOGNASE"/>
</dbReference>
<dbReference type="InterPro" id="IPR036412">
    <property type="entry name" value="HAD-like_sf"/>
</dbReference>
<dbReference type="STRING" id="45235.A0A2K3Q9Y6"/>
<sequence length="245" mass="26231">MTPTVVLAFDLYGTLLSTESIARELADLYGADKAKAIAAQARRYQLEYTWRSNSMGAYRPFSDLTRWSFRQATAEAGVELSPEQEERIMNAYNGLDAFPEVGEALAVLAKTPSLDPYVFSNGTVSMITSSLATSPSLSRAGAMLPASKVVSVDPLEVFKPDPRTYEHMAETVGLGSDRGRVWLVSSNPFDVAGAVAAGLKSAWVDRGGLGWIDGLGGAMGIKPTVMVKGVDEAVREIGRMSGEGR</sequence>
<dbReference type="OrthoDB" id="3256520at2759"/>
<dbReference type="PANTHER" id="PTHR43316">
    <property type="entry name" value="HYDROLASE, HALOACID DELAHOGENASE-RELATED"/>
    <property type="match status" value="1"/>
</dbReference>
<comment type="similarity">
    <text evidence="1">Belongs to the HAD-like hydrolase superfamily. S-2-haloalkanoic acid dehalogenase family.</text>
</comment>
<dbReference type="AlphaFoldDB" id="A0A2K3Q9Y6"/>
<dbReference type="InterPro" id="IPR006439">
    <property type="entry name" value="HAD-SF_hydro_IA"/>
</dbReference>
<dbReference type="SFLD" id="SFLDS00003">
    <property type="entry name" value="Haloacid_Dehalogenase"/>
    <property type="match status" value="1"/>
</dbReference>
<keyword evidence="4" id="KW-1185">Reference proteome</keyword>
<evidence type="ECO:0000256" key="1">
    <source>
        <dbReference type="ARBA" id="ARBA00008106"/>
    </source>
</evidence>
<dbReference type="InterPro" id="IPR023198">
    <property type="entry name" value="PGP-like_dom2"/>
</dbReference>
<dbReference type="SFLD" id="SFLDG01129">
    <property type="entry name" value="C1.5:_HAD__Beta-PGM__Phosphata"/>
    <property type="match status" value="1"/>
</dbReference>
<dbReference type="Gene3D" id="3.40.50.1000">
    <property type="entry name" value="HAD superfamily/HAD-like"/>
    <property type="match status" value="1"/>
</dbReference>